<reference evidence="9" key="1">
    <citation type="submission" date="2023-08" db="EMBL/GenBank/DDBJ databases">
        <authorList>
            <person name="Alioto T."/>
            <person name="Alioto T."/>
            <person name="Gomez Garrido J."/>
        </authorList>
    </citation>
    <scope>NUCLEOTIDE SEQUENCE</scope>
</reference>
<dbReference type="PANTHER" id="PTHR19944">
    <property type="entry name" value="MHC CLASS II-RELATED"/>
    <property type="match status" value="1"/>
</dbReference>
<dbReference type="GO" id="GO:0006955">
    <property type="term" value="P:immune response"/>
    <property type="evidence" value="ECO:0007669"/>
    <property type="project" value="InterPro"/>
</dbReference>
<comment type="caution">
    <text evidence="9">The sequence shown here is derived from an EMBL/GenBank/DDBJ whole genome shotgun (WGS) entry which is preliminary data.</text>
</comment>
<dbReference type="Pfam" id="PF07654">
    <property type="entry name" value="C1-set"/>
    <property type="match status" value="1"/>
</dbReference>
<keyword evidence="5" id="KW-0325">Glycoprotein</keyword>
<dbReference type="EMBL" id="CAUIWU010000006">
    <property type="protein sequence ID" value="CAJ1048337.1"/>
    <property type="molecule type" value="Genomic_DNA"/>
</dbReference>
<dbReference type="SMART" id="SM00921">
    <property type="entry name" value="MHC_II_beta"/>
    <property type="match status" value="1"/>
</dbReference>
<organism evidence="9 10">
    <name type="scientific">Xyrichtys novacula</name>
    <name type="common">Pearly razorfish</name>
    <name type="synonym">Hemipteronotus novacula</name>
    <dbReference type="NCBI Taxonomy" id="13765"/>
    <lineage>
        <taxon>Eukaryota</taxon>
        <taxon>Metazoa</taxon>
        <taxon>Chordata</taxon>
        <taxon>Craniata</taxon>
        <taxon>Vertebrata</taxon>
        <taxon>Euteleostomi</taxon>
        <taxon>Actinopterygii</taxon>
        <taxon>Neopterygii</taxon>
        <taxon>Teleostei</taxon>
        <taxon>Neoteleostei</taxon>
        <taxon>Acanthomorphata</taxon>
        <taxon>Eupercaria</taxon>
        <taxon>Labriformes</taxon>
        <taxon>Labridae</taxon>
        <taxon>Xyrichtys</taxon>
    </lineage>
</organism>
<protein>
    <submittedName>
        <fullName evidence="9">H-2 class II histocompatibility antigen, E-S beta chain-like</fullName>
    </submittedName>
</protein>
<evidence type="ECO:0000256" key="7">
    <source>
        <dbReference type="SAM" id="SignalP"/>
    </source>
</evidence>
<evidence type="ECO:0000259" key="8">
    <source>
        <dbReference type="PROSITE" id="PS50835"/>
    </source>
</evidence>
<dbReference type="InterPro" id="IPR013783">
    <property type="entry name" value="Ig-like_fold"/>
</dbReference>
<keyword evidence="10" id="KW-1185">Reference proteome</keyword>
<evidence type="ECO:0000313" key="9">
    <source>
        <dbReference type="EMBL" id="CAJ1048337.1"/>
    </source>
</evidence>
<evidence type="ECO:0000256" key="6">
    <source>
        <dbReference type="SAM" id="Phobius"/>
    </source>
</evidence>
<dbReference type="InterPro" id="IPR014745">
    <property type="entry name" value="MHC_II_a/b_N"/>
</dbReference>
<feature type="chain" id="PRO_5043987471" evidence="7">
    <location>
        <begin position="27"/>
        <end position="256"/>
    </location>
</feature>
<evidence type="ECO:0000256" key="2">
    <source>
        <dbReference type="ARBA" id="ARBA00022692"/>
    </source>
</evidence>
<dbReference type="Pfam" id="PF00969">
    <property type="entry name" value="MHC_II_beta"/>
    <property type="match status" value="1"/>
</dbReference>
<proteinExistence type="predicted"/>
<evidence type="ECO:0000313" key="10">
    <source>
        <dbReference type="Proteomes" id="UP001178508"/>
    </source>
</evidence>
<evidence type="ECO:0000256" key="3">
    <source>
        <dbReference type="ARBA" id="ARBA00022989"/>
    </source>
</evidence>
<dbReference type="InterPro" id="IPR007110">
    <property type="entry name" value="Ig-like_dom"/>
</dbReference>
<feature type="transmembrane region" description="Helical" evidence="6">
    <location>
        <begin position="221"/>
        <end position="242"/>
    </location>
</feature>
<dbReference type="SMART" id="SM00407">
    <property type="entry name" value="IGc1"/>
    <property type="match status" value="1"/>
</dbReference>
<accession>A0AAV1EHY9</accession>
<dbReference type="InterPro" id="IPR050160">
    <property type="entry name" value="MHC/Immunoglobulin"/>
</dbReference>
<dbReference type="GO" id="GO:0042613">
    <property type="term" value="C:MHC class II protein complex"/>
    <property type="evidence" value="ECO:0007669"/>
    <property type="project" value="InterPro"/>
</dbReference>
<dbReference type="AlphaFoldDB" id="A0AAV1EHY9"/>
<keyword evidence="4" id="KW-1015">Disulfide bond</keyword>
<keyword evidence="7" id="KW-0732">Signal</keyword>
<dbReference type="InterPro" id="IPR036179">
    <property type="entry name" value="Ig-like_dom_sf"/>
</dbReference>
<dbReference type="Proteomes" id="UP001178508">
    <property type="component" value="Unassembled WGS sequence"/>
</dbReference>
<feature type="domain" description="Ig-like" evidence="8">
    <location>
        <begin position="116"/>
        <end position="206"/>
    </location>
</feature>
<evidence type="ECO:0000256" key="1">
    <source>
        <dbReference type="ARBA" id="ARBA00004479"/>
    </source>
</evidence>
<dbReference type="Gene3D" id="2.60.40.10">
    <property type="entry name" value="Immunoglobulins"/>
    <property type="match status" value="1"/>
</dbReference>
<keyword evidence="2 6" id="KW-0812">Transmembrane</keyword>
<keyword evidence="3 6" id="KW-1133">Transmembrane helix</keyword>
<dbReference type="PROSITE" id="PS50835">
    <property type="entry name" value="IG_LIKE"/>
    <property type="match status" value="1"/>
</dbReference>
<dbReference type="PANTHER" id="PTHR19944:SF99">
    <property type="entry name" value="HLA CLASS II HISTOCOMPATIBILITY ANTIGEN, DRB1 BETA CHAIN"/>
    <property type="match status" value="1"/>
</dbReference>
<comment type="subcellular location">
    <subcellularLocation>
        <location evidence="1">Membrane</location>
        <topology evidence="1">Single-pass type I membrane protein</topology>
    </subcellularLocation>
</comment>
<dbReference type="InterPro" id="IPR000353">
    <property type="entry name" value="MHC_II_b_N"/>
</dbReference>
<sequence length="256" mass="29244">MASTFLRVSLLFIFIFIFIGFNSTDGSMEVALDRCVFNSTDPDDIEYIYSHYYNGLEYTRFSSSVGEFVGYTEYGVKQAERWNKDPLQINTRRAQKSTICQHNIDIWYRAMLTRYPEPHARLHSEAPSGGGHPAVLVCIVYDFYPKHIKVTWKRDGKEVTSGVTSTDEMADGDWYYQIHSHLEYTPKSGEKISCVVEHISLKEPLVVEWDPSMPESEKNKIAIGASGLILGLILSLAGFIYFKSKSRRRTLVPQTD</sequence>
<evidence type="ECO:0000256" key="5">
    <source>
        <dbReference type="ARBA" id="ARBA00023180"/>
    </source>
</evidence>
<name>A0AAV1EHY9_XYRNO</name>
<dbReference type="InterPro" id="IPR011162">
    <property type="entry name" value="MHC_I/II-like_Ag-recog"/>
</dbReference>
<dbReference type="GO" id="GO:0019882">
    <property type="term" value="P:antigen processing and presentation"/>
    <property type="evidence" value="ECO:0007669"/>
    <property type="project" value="InterPro"/>
</dbReference>
<evidence type="ECO:0000256" key="4">
    <source>
        <dbReference type="ARBA" id="ARBA00023157"/>
    </source>
</evidence>
<keyword evidence="6" id="KW-0472">Membrane</keyword>
<dbReference type="SUPFAM" id="SSF54452">
    <property type="entry name" value="MHC antigen-recognition domain"/>
    <property type="match status" value="1"/>
</dbReference>
<dbReference type="Gene3D" id="3.10.320.10">
    <property type="entry name" value="Class II Histocompatibility Antigen, M Beta Chain, Chain B, domain 1"/>
    <property type="match status" value="1"/>
</dbReference>
<dbReference type="InterPro" id="IPR003597">
    <property type="entry name" value="Ig_C1-set"/>
</dbReference>
<feature type="signal peptide" evidence="7">
    <location>
        <begin position="1"/>
        <end position="26"/>
    </location>
</feature>
<dbReference type="SUPFAM" id="SSF48726">
    <property type="entry name" value="Immunoglobulin"/>
    <property type="match status" value="1"/>
</dbReference>
<gene>
    <name evidence="9" type="ORF">XNOV1_A002768</name>
</gene>